<evidence type="ECO:0000259" key="5">
    <source>
        <dbReference type="Pfam" id="PF17187"/>
    </source>
</evidence>
<dbReference type="GO" id="GO:0005737">
    <property type="term" value="C:cytoplasm"/>
    <property type="evidence" value="ECO:0007669"/>
    <property type="project" value="UniProtKB-SubCell"/>
</dbReference>
<dbReference type="GO" id="GO:0006979">
    <property type="term" value="P:response to oxidative stress"/>
    <property type="evidence" value="ECO:0007669"/>
    <property type="project" value="InterPro"/>
</dbReference>
<dbReference type="Pfam" id="PF08622">
    <property type="entry name" value="Svf1"/>
    <property type="match status" value="1"/>
</dbReference>
<feature type="domain" description="Svf1-like N-terminal" evidence="4">
    <location>
        <begin position="57"/>
        <end position="235"/>
    </location>
</feature>
<dbReference type="OrthoDB" id="2590239at2759"/>
<dbReference type="PANTHER" id="PTHR47107">
    <property type="entry name" value="SVF1-LIKE PROTEIN YDR222W-RELATED"/>
    <property type="match status" value="1"/>
</dbReference>
<dbReference type="EMBL" id="BSXU01001209">
    <property type="protein sequence ID" value="GMG24986.1"/>
    <property type="molecule type" value="Genomic_DNA"/>
</dbReference>
<evidence type="ECO:0000256" key="2">
    <source>
        <dbReference type="ARBA" id="ARBA00009069"/>
    </source>
</evidence>
<dbReference type="InterPro" id="IPR013931">
    <property type="entry name" value="Svf1-like_N"/>
</dbReference>
<evidence type="ECO:0000313" key="6">
    <source>
        <dbReference type="EMBL" id="GMG24986.1"/>
    </source>
</evidence>
<accession>A0A9W6YVV8</accession>
<comment type="caution">
    <text evidence="6">The sequence shown here is derived from an EMBL/GenBank/DDBJ whole genome shotgun (WGS) entry which is preliminary data.</text>
</comment>
<dbReference type="AlphaFoldDB" id="A0A9W6YVV8"/>
<comment type="subcellular location">
    <subcellularLocation>
        <location evidence="1">Cytoplasm</location>
    </subcellularLocation>
</comment>
<evidence type="ECO:0000313" key="7">
    <source>
        <dbReference type="Proteomes" id="UP001165063"/>
    </source>
</evidence>
<name>A0A9W6YVV8_AMBMO</name>
<dbReference type="Pfam" id="PF17187">
    <property type="entry name" value="Svf1_C"/>
    <property type="match status" value="1"/>
</dbReference>
<reference evidence="6" key="1">
    <citation type="submission" date="2023-04" db="EMBL/GenBank/DDBJ databases">
        <title>Ambrosiozyma monospora NBRC 1965.</title>
        <authorList>
            <person name="Ichikawa N."/>
            <person name="Sato H."/>
            <person name="Tonouchi N."/>
        </authorList>
    </citation>
    <scope>NUCLEOTIDE SEQUENCE</scope>
    <source>
        <strain evidence="6">NBRC 1965</strain>
    </source>
</reference>
<organism evidence="6 7">
    <name type="scientific">Ambrosiozyma monospora</name>
    <name type="common">Yeast</name>
    <name type="synonym">Endomycopsis monosporus</name>
    <dbReference type="NCBI Taxonomy" id="43982"/>
    <lineage>
        <taxon>Eukaryota</taxon>
        <taxon>Fungi</taxon>
        <taxon>Dikarya</taxon>
        <taxon>Ascomycota</taxon>
        <taxon>Saccharomycotina</taxon>
        <taxon>Pichiomycetes</taxon>
        <taxon>Pichiales</taxon>
        <taxon>Pichiaceae</taxon>
        <taxon>Ambrosiozyma</taxon>
    </lineage>
</organism>
<dbReference type="Proteomes" id="UP001165063">
    <property type="component" value="Unassembled WGS sequence"/>
</dbReference>
<feature type="domain" description="Svf1-like C-terminal" evidence="5">
    <location>
        <begin position="237"/>
        <end position="399"/>
    </location>
</feature>
<evidence type="ECO:0000259" key="4">
    <source>
        <dbReference type="Pfam" id="PF08622"/>
    </source>
</evidence>
<dbReference type="InterPro" id="IPR051385">
    <property type="entry name" value="Ceramide-binding_SVF1"/>
</dbReference>
<proteinExistence type="inferred from homology"/>
<sequence length="402" mass="45198">MWKLVQSGLSVVAGTAEPEYGPEAIHPVCADLKEGQPLYQPIERSDLKYQTPEGTNVETQTFYFNSAEHFGFAQIIHSDVMGISTTSQFTFKVFEKTKPDEFVWTSTHLENFEIVQDGVGFKADDLKIELSEDGKTYTVHSAVTKESLVDLKFELIGEGVKFGKNGATIYGTDVNEPWGSMRHIFWPRCHVTGSIELLSKQAKFAHDPTDETKPLKLQFDDEKEKALGMYVFALQGMKPHHAAATWNFLNYYSDDYTVTLMEFTTPKAYNSTLVSVAITVDSKGEIVLGSIENKTNFVETEHDDESGWDFPRKIQYVFKGENSKKQPVEIEIGGELKNLSEKVDVMFEIPQFVKNIVSGVAGTKPFIYQFSNDLKLKLTVDGVVKKEEVGYGYNESSFVTEA</sequence>
<dbReference type="SUPFAM" id="SSF159245">
    <property type="entry name" value="AttH-like"/>
    <property type="match status" value="1"/>
</dbReference>
<gene>
    <name evidence="6" type="ORF">Amon01_000303400</name>
</gene>
<keyword evidence="3" id="KW-0963">Cytoplasm</keyword>
<dbReference type="PANTHER" id="PTHR47107:SF1">
    <property type="entry name" value="CERAMIDE-BINDING PROTEIN SVF1-RELATED"/>
    <property type="match status" value="1"/>
</dbReference>
<comment type="similarity">
    <text evidence="2">Belongs to the SVF1 family.</text>
</comment>
<dbReference type="InterPro" id="IPR033394">
    <property type="entry name" value="Svf1-like_C"/>
</dbReference>
<protein>
    <submittedName>
        <fullName evidence="6">Unnamed protein product</fullName>
    </submittedName>
</protein>
<evidence type="ECO:0000256" key="3">
    <source>
        <dbReference type="ARBA" id="ARBA00022490"/>
    </source>
</evidence>
<keyword evidence="7" id="KW-1185">Reference proteome</keyword>
<evidence type="ECO:0000256" key="1">
    <source>
        <dbReference type="ARBA" id="ARBA00004496"/>
    </source>
</evidence>